<dbReference type="InterPro" id="IPR005162">
    <property type="entry name" value="Retrotrans_gag_dom"/>
</dbReference>
<evidence type="ECO:0000259" key="2">
    <source>
        <dbReference type="PROSITE" id="PS50994"/>
    </source>
</evidence>
<dbReference type="InterPro" id="IPR001878">
    <property type="entry name" value="Znf_CCHC"/>
</dbReference>
<sequence>MIYDLTYIKEEEDESSDDDEDDDIDIEGDEEEDEYLAPADSTVVAIPAVDHAPSAEETELFETDKSAATPPLHPTYRVTARMSIRPQTPISLPSDTNIARLMAIPTPPPSPLSLLSSPLPHIPSPPLSLLSSPPTDPTYEEAPLGYRAARLRWSAKREEILEADLPLRKRLCTAHTSAYELGESFAAAAARLKEPDAWDDLVGAIQEIAPTTVEGVNQRVTELSTTFDLETNMIYAMIEEKRDDRLYKEPESIGSRPQILGYSQGTAGGDHRVANSRPQATSTVHTGIDCTEVMLDSADCSSRMHLDLRGRQIPSIARASRMYRSFFLFSYHGVAKALVARDADRNTNGDDSHVSGIGTKGVVELTQWFKKMETVFRISNCSVENQIKFSTCTLLGSALTWWNSHVITVGPDVSYAMTWVDLKKKMIDKYCPWGEIKKLKSELWNLRVKSNDVCNKVGHFARDCRSTPNVNTANNQRGNGTGQKPTCYEYGSQGHFRKDCPKFKNNNCGTQGGNSIAPAKVNAVGHAGTNPDSNVVTGTFLLNNRYAFILFDTGVDRRFVSTAFSSQIAITPTTLDHYYDVELADGRIIRLNSILRGCTLNFLNHPFNIDLIPVELGSFDAIIGMDLLEKYHAVIVCVEKIVCNPWGNEILIVHGNGSDRGNETRLNIISCTKTQKYMLKGCHVFLAHITMKETEDKSEKKRLENIPHKLKVKQSILLVVLDINQRLQPSGGYNAIPPPITRNFMPPKLDLVFHTAPIAIKTAHSAFTIKLSSFEPTQDLSHTNRPSAPIIEEWVFDSEDDSKTTAPQITHSSVQSTKSVDHLIKDCNFHAKPKPQSTPRNYVHKGHTKQNASFPQKQLQKHMTPTAVLTQSKPVFNTVVRLVSAAVPKIMISRPRHAHSLNTRSNSTSRRHKTRGQSPKTRNSPPRVTAAQALVVSVAKENIKNEDVGGMLVENSKDPVKIRIEKLEPHTDGTLCLNGRSWLPCYGDLRTVIMHESHKSKYSIHSGSEKLYQDMKRLYWWPNMKADIATYVSKSLTYAKVKAEHQRPSGLLSAIFVPMRETDPMDKPERIYLKELVTRNGIPVLIICDRDPRFTSNFWKSLQKDLGTSLDMRTAYHPETDRQSERTIQTLEDMLRACVIDFGKGWVNHLSLVKFSYNNSYHASIKAALFKRFTIESVIYLFVRPKLEKLNSLGYAQGFSLERSSTFWKIRKLNLRYVRPFKVLDKVRIVAYKLEIPQELSRVHNTFHVSNLKKCHADEPLAVTLDGLHFDDKLRYVEEPVETMDQEVKRLKRSHIPLVKVRWNSRRGPEFTWERKDQFKKNGQVKLPDDNHVLLRVPRENNMYNVDLKNIILLGDLTCLFAKATLDVSNLWHQRLGHINFKTMNKLVKGNLVRGLPSKVFENNHTCVACKKGKQHRASCKTKPVSSISQPLQRSDNGTEFKNQDLNQFCGMKGIKREFSVARTPQHNEIAERKNMTLIEAARTMLADSLLAISFWAEAVNTACYVQIRVLVTKPHNKTPYKLLLGRTPSIGFMRPFGCHVTILNTLDPIGKFDRKADQGFLVGYCVSSKAFRVFNSRTKIVQETLHINFLENQPNVAGSRPTWLFDIDTLTKSMNYQPVTAGNQSNLNADPHNTDDDTTFEVKEPESEVHVSLSSSAKTKKHDEKTKREAKGKIPAVRQIFTNSTNTFSAPGPSNTVVSPTHGKSSYVDPSQYPDDPDMLALEGITYSDDEEDVGAEANFSNLETNITDDEPEPAELKEVIEVVTTAKLMAEVVTAAATTITAAPSAVKQRKGVVIKDPEETATPSTIVHSEPKSKDKRKGILVEEPKPLKKQAHIEQDEAYARELEAELNKNINWDDVIESTCQEEYDDISKNMAGFKMDFFKGMSYNDIRPIFEKHFNSIVGFLKKGEEQLEEEASKALKRKSESSEQQAAKKQKLDEDVEELKTHPQLFPMMKMMEDLEMLWQIVQARFASSVRKNFSDDFLLTTLKAMFEKPNVEAHIWKSQTGSSGLAKVKSWKLLESYKVYIITFTTTHMILLAERRYPLIRFTLDQMLNNSYNCWYKLKLLDDADDTKLRLLEESVVADDKMKK</sequence>
<reference evidence="3" key="1">
    <citation type="journal article" date="2019" name="Sci. Rep.">
        <title>Draft genome of Tanacetum cinerariifolium, the natural source of mosquito coil.</title>
        <authorList>
            <person name="Yamashiro T."/>
            <person name="Shiraishi A."/>
            <person name="Satake H."/>
            <person name="Nakayama K."/>
        </authorList>
    </citation>
    <scope>NUCLEOTIDE SEQUENCE</scope>
</reference>
<feature type="region of interest" description="Disordered" evidence="1">
    <location>
        <begin position="830"/>
        <end position="850"/>
    </location>
</feature>
<dbReference type="Gene3D" id="1.10.340.70">
    <property type="match status" value="1"/>
</dbReference>
<feature type="region of interest" description="Disordered" evidence="1">
    <location>
        <begin position="894"/>
        <end position="928"/>
    </location>
</feature>
<keyword evidence="3" id="KW-0808">Transferase</keyword>
<dbReference type="InterPro" id="IPR057670">
    <property type="entry name" value="SH3_retrovirus"/>
</dbReference>
<dbReference type="GO" id="GO:0015074">
    <property type="term" value="P:DNA integration"/>
    <property type="evidence" value="ECO:0007669"/>
    <property type="project" value="InterPro"/>
</dbReference>
<feature type="compositionally biased region" description="Basic and acidic residues" evidence="1">
    <location>
        <begin position="1918"/>
        <end position="1928"/>
    </location>
</feature>
<name>A0A6L2JSA5_TANCI</name>
<feature type="compositionally biased region" description="Polar residues" evidence="1">
    <location>
        <begin position="1619"/>
        <end position="1629"/>
    </location>
</feature>
<accession>A0A6L2JSA5</accession>
<feature type="region of interest" description="Disordered" evidence="1">
    <location>
        <begin position="1685"/>
        <end position="1718"/>
    </location>
</feature>
<dbReference type="PROSITE" id="PS50994">
    <property type="entry name" value="INTEGRASE"/>
    <property type="match status" value="2"/>
</dbReference>
<keyword evidence="3" id="KW-0695">RNA-directed DNA polymerase</keyword>
<evidence type="ECO:0000256" key="1">
    <source>
        <dbReference type="SAM" id="MobiDB-lite"/>
    </source>
</evidence>
<dbReference type="InterPro" id="IPR056924">
    <property type="entry name" value="SH3_Tf2-1"/>
</dbReference>
<feature type="region of interest" description="Disordered" evidence="1">
    <location>
        <begin position="1918"/>
        <end position="1941"/>
    </location>
</feature>
<dbReference type="InterPro" id="IPR041588">
    <property type="entry name" value="Integrase_H2C2"/>
</dbReference>
<dbReference type="Pfam" id="PF08284">
    <property type="entry name" value="RVP_2"/>
    <property type="match status" value="1"/>
</dbReference>
<keyword evidence="3" id="KW-0548">Nucleotidyltransferase</keyword>
<feature type="compositionally biased region" description="Polar residues" evidence="1">
    <location>
        <begin position="1685"/>
        <end position="1705"/>
    </location>
</feature>
<proteinExistence type="predicted"/>
<feature type="compositionally biased region" description="Acidic residues" evidence="1">
    <location>
        <begin position="10"/>
        <end position="35"/>
    </location>
</feature>
<organism evidence="3">
    <name type="scientific">Tanacetum cinerariifolium</name>
    <name type="common">Dalmatian daisy</name>
    <name type="synonym">Chrysanthemum cinerariifolium</name>
    <dbReference type="NCBI Taxonomy" id="118510"/>
    <lineage>
        <taxon>Eukaryota</taxon>
        <taxon>Viridiplantae</taxon>
        <taxon>Streptophyta</taxon>
        <taxon>Embryophyta</taxon>
        <taxon>Tracheophyta</taxon>
        <taxon>Spermatophyta</taxon>
        <taxon>Magnoliopsida</taxon>
        <taxon>eudicotyledons</taxon>
        <taxon>Gunneridae</taxon>
        <taxon>Pentapetalae</taxon>
        <taxon>asterids</taxon>
        <taxon>campanulids</taxon>
        <taxon>Asterales</taxon>
        <taxon>Asteraceae</taxon>
        <taxon>Asteroideae</taxon>
        <taxon>Anthemideae</taxon>
        <taxon>Anthemidinae</taxon>
        <taxon>Tanacetum</taxon>
    </lineage>
</organism>
<dbReference type="CDD" id="cd00303">
    <property type="entry name" value="retropepsin_like"/>
    <property type="match status" value="1"/>
</dbReference>
<protein>
    <submittedName>
        <fullName evidence="3">Reverse transcriptase domain-containing protein</fullName>
    </submittedName>
</protein>
<dbReference type="InterPro" id="IPR012337">
    <property type="entry name" value="RNaseH-like_sf"/>
</dbReference>
<gene>
    <name evidence="3" type="ORF">Tci_011874</name>
</gene>
<dbReference type="InterPro" id="IPR036875">
    <property type="entry name" value="Znf_CCHC_sf"/>
</dbReference>
<dbReference type="InterPro" id="IPR025724">
    <property type="entry name" value="GAG-pre-integrase_dom"/>
</dbReference>
<dbReference type="Pfam" id="PF13976">
    <property type="entry name" value="gag_pre-integrs"/>
    <property type="match status" value="1"/>
</dbReference>
<comment type="caution">
    <text evidence="3">The sequence shown here is derived from an EMBL/GenBank/DDBJ whole genome shotgun (WGS) entry which is preliminary data.</text>
</comment>
<dbReference type="InterPro" id="IPR039537">
    <property type="entry name" value="Retrotran_Ty1/copia-like"/>
</dbReference>
<dbReference type="SUPFAM" id="SSF53098">
    <property type="entry name" value="Ribonuclease H-like"/>
    <property type="match status" value="2"/>
</dbReference>
<dbReference type="InterPro" id="IPR021109">
    <property type="entry name" value="Peptidase_aspartic_dom_sf"/>
</dbReference>
<dbReference type="EMBL" id="BKCJ010001231">
    <property type="protein sequence ID" value="GEU39896.1"/>
    <property type="molecule type" value="Genomic_DNA"/>
</dbReference>
<dbReference type="PANTHER" id="PTHR42648:SF32">
    <property type="entry name" value="RIBONUCLEASE H-LIKE DOMAIN, GAG-PRE-INTEGRASE DOMAIN PROTEIN-RELATED"/>
    <property type="match status" value="1"/>
</dbReference>
<dbReference type="Pfam" id="PF17921">
    <property type="entry name" value="Integrase_H2C2"/>
    <property type="match status" value="1"/>
</dbReference>
<feature type="compositionally biased region" description="Basic and acidic residues" evidence="1">
    <location>
        <begin position="1662"/>
        <end position="1673"/>
    </location>
</feature>
<feature type="compositionally biased region" description="Polar residues" evidence="1">
    <location>
        <begin position="916"/>
        <end position="926"/>
    </location>
</feature>
<dbReference type="InterPro" id="IPR036397">
    <property type="entry name" value="RNaseH_sf"/>
</dbReference>
<feature type="region of interest" description="Disordered" evidence="1">
    <location>
        <begin position="1619"/>
        <end position="1673"/>
    </location>
</feature>
<dbReference type="InterPro" id="IPR001584">
    <property type="entry name" value="Integrase_cat-core"/>
</dbReference>
<dbReference type="Gene3D" id="3.30.420.10">
    <property type="entry name" value="Ribonuclease H-like superfamily/Ribonuclease H"/>
    <property type="match status" value="2"/>
</dbReference>
<evidence type="ECO:0000313" key="3">
    <source>
        <dbReference type="EMBL" id="GEU39896.1"/>
    </source>
</evidence>
<dbReference type="GO" id="GO:0008270">
    <property type="term" value="F:zinc ion binding"/>
    <property type="evidence" value="ECO:0007669"/>
    <property type="project" value="InterPro"/>
</dbReference>
<dbReference type="Gene3D" id="2.40.70.10">
    <property type="entry name" value="Acid Proteases"/>
    <property type="match status" value="1"/>
</dbReference>
<dbReference type="GO" id="GO:0003964">
    <property type="term" value="F:RNA-directed DNA polymerase activity"/>
    <property type="evidence" value="ECO:0007669"/>
    <property type="project" value="UniProtKB-KW"/>
</dbReference>
<dbReference type="SUPFAM" id="SSF50630">
    <property type="entry name" value="Acid proteases"/>
    <property type="match status" value="1"/>
</dbReference>
<dbReference type="SUPFAM" id="SSF57756">
    <property type="entry name" value="Retrovirus zinc finger-like domains"/>
    <property type="match status" value="1"/>
</dbReference>
<feature type="domain" description="Integrase catalytic" evidence="2">
    <location>
        <begin position="1435"/>
        <end position="1528"/>
    </location>
</feature>
<dbReference type="SMART" id="SM00343">
    <property type="entry name" value="ZnF_C2HC"/>
    <property type="match status" value="2"/>
</dbReference>
<dbReference type="PANTHER" id="PTHR42648">
    <property type="entry name" value="TRANSPOSASE, PUTATIVE-RELATED"/>
    <property type="match status" value="1"/>
</dbReference>
<feature type="region of interest" description="Disordered" evidence="1">
    <location>
        <begin position="1"/>
        <end position="39"/>
    </location>
</feature>
<dbReference type="Pfam" id="PF03732">
    <property type="entry name" value="Retrotrans_gag"/>
    <property type="match status" value="1"/>
</dbReference>
<dbReference type="Gene3D" id="4.10.60.10">
    <property type="entry name" value="Zinc finger, CCHC-type"/>
    <property type="match status" value="1"/>
</dbReference>
<dbReference type="Pfam" id="PF24626">
    <property type="entry name" value="SH3_Tf2-1"/>
    <property type="match status" value="1"/>
</dbReference>
<feature type="compositionally biased region" description="Basic and acidic residues" evidence="1">
    <location>
        <begin position="1633"/>
        <end position="1650"/>
    </location>
</feature>
<feature type="domain" description="Integrase catalytic" evidence="2">
    <location>
        <begin position="1012"/>
        <end position="1177"/>
    </location>
</feature>
<dbReference type="Pfam" id="PF25597">
    <property type="entry name" value="SH3_retrovirus"/>
    <property type="match status" value="1"/>
</dbReference>
<dbReference type="GO" id="GO:0003676">
    <property type="term" value="F:nucleic acid binding"/>
    <property type="evidence" value="ECO:0007669"/>
    <property type="project" value="InterPro"/>
</dbReference>